<evidence type="ECO:0000256" key="1">
    <source>
        <dbReference type="SAM" id="MobiDB-lite"/>
    </source>
</evidence>
<protein>
    <submittedName>
        <fullName evidence="2">Uncharacterized protein</fullName>
    </submittedName>
</protein>
<feature type="region of interest" description="Disordered" evidence="1">
    <location>
        <begin position="1"/>
        <end position="43"/>
    </location>
</feature>
<comment type="caution">
    <text evidence="2">The sequence shown here is derived from an EMBL/GenBank/DDBJ whole genome shotgun (WGS) entry which is preliminary data.</text>
</comment>
<accession>X1ITD8</accession>
<proteinExistence type="predicted"/>
<reference evidence="2" key="1">
    <citation type="journal article" date="2014" name="Front. Microbiol.">
        <title>High frequency of phylogenetically diverse reductive dehalogenase-homologous genes in deep subseafloor sedimentary metagenomes.</title>
        <authorList>
            <person name="Kawai M."/>
            <person name="Futagami T."/>
            <person name="Toyoda A."/>
            <person name="Takaki Y."/>
            <person name="Nishi S."/>
            <person name="Hori S."/>
            <person name="Arai W."/>
            <person name="Tsubouchi T."/>
            <person name="Morono Y."/>
            <person name="Uchiyama I."/>
            <person name="Ito T."/>
            <person name="Fujiyama A."/>
            <person name="Inagaki F."/>
            <person name="Takami H."/>
        </authorList>
    </citation>
    <scope>NUCLEOTIDE SEQUENCE</scope>
    <source>
        <strain evidence="2">Expedition CK06-06</strain>
    </source>
</reference>
<sequence>MPFGRGYKMKNSSLSRKNIENGTAHHMTEEPVEKATRKGILGA</sequence>
<gene>
    <name evidence="2" type="ORF">S03H2_65211</name>
</gene>
<organism evidence="2">
    <name type="scientific">marine sediment metagenome</name>
    <dbReference type="NCBI Taxonomy" id="412755"/>
    <lineage>
        <taxon>unclassified sequences</taxon>
        <taxon>metagenomes</taxon>
        <taxon>ecological metagenomes</taxon>
    </lineage>
</organism>
<evidence type="ECO:0000313" key="2">
    <source>
        <dbReference type="EMBL" id="GAH84957.1"/>
    </source>
</evidence>
<dbReference type="AlphaFoldDB" id="X1ITD8"/>
<dbReference type="EMBL" id="BARU01042442">
    <property type="protein sequence ID" value="GAH84957.1"/>
    <property type="molecule type" value="Genomic_DNA"/>
</dbReference>
<name>X1ITD8_9ZZZZ</name>
<feature type="compositionally biased region" description="Basic and acidic residues" evidence="1">
    <location>
        <begin position="26"/>
        <end position="36"/>
    </location>
</feature>